<keyword evidence="3 10" id="KW-1134">Transmembrane beta strand</keyword>
<keyword evidence="6 10" id="KW-0406">Ion transport</keyword>
<keyword evidence="5 10" id="KW-0732">Signal</keyword>
<keyword evidence="8 10" id="KW-0472">Membrane</keyword>
<evidence type="ECO:0000256" key="8">
    <source>
        <dbReference type="ARBA" id="ARBA00023136"/>
    </source>
</evidence>
<comment type="similarity">
    <text evidence="1 10">Belongs to the alphaproteobacteria porin family.</text>
</comment>
<evidence type="ECO:0000256" key="7">
    <source>
        <dbReference type="ARBA" id="ARBA00023114"/>
    </source>
</evidence>
<sequence>MRSRYLLISTAAAAVMATTGAEAADMVMVEPTAPNYVEVCDAFGAGYFYIPGTETCLTITGYARFETKFGGIQTGSTVDGDWSPYTKANIAFIAKTDTELGVLTSNITPEFYYYSDGSGDSFTLDEAYIDIGGAVALRAGYVKGYWNQDLWGELDNIDNVSRFNSIRLGYYGTDHLQAALSVDAISPDDTGTSKMNKLGLSARLGYVVDDGHYLKLDAAYDTDTEAYALRPWAGFGIFGGTFEIAGLYASDEIAYAPNFTAANWNDSPIAGTYLEYAVATNYYFNLSENFVLAPQAQYNVASNDKAFWEAGFTADWEMVDDLHLRTNLNYAFIDEDWNQQNVFGWFRLERDF</sequence>
<dbReference type="AlphaFoldDB" id="A0A4R3NY58"/>
<keyword evidence="7 10" id="KW-0626">Porin</keyword>
<feature type="chain" id="PRO_5021042217" description="Porin" evidence="10">
    <location>
        <begin position="24"/>
        <end position="352"/>
    </location>
</feature>
<dbReference type="InterPro" id="IPR003684">
    <property type="entry name" value="Porin_alphabac"/>
</dbReference>
<protein>
    <recommendedName>
        <fullName evidence="10">Porin</fullName>
    </recommendedName>
</protein>
<comment type="caution">
    <text evidence="11">The sequence shown here is derived from an EMBL/GenBank/DDBJ whole genome shotgun (WGS) entry which is preliminary data.</text>
</comment>
<evidence type="ECO:0000256" key="1">
    <source>
        <dbReference type="ARBA" id="ARBA00009521"/>
    </source>
</evidence>
<name>A0A4R3NY58_9HYPH</name>
<evidence type="ECO:0000256" key="9">
    <source>
        <dbReference type="ARBA" id="ARBA00023237"/>
    </source>
</evidence>
<evidence type="ECO:0000256" key="5">
    <source>
        <dbReference type="ARBA" id="ARBA00022729"/>
    </source>
</evidence>
<comment type="subcellular location">
    <subcellularLocation>
        <location evidence="10">Cell outer membrane</location>
        <topology evidence="10">Multi-pass membrane protein</topology>
    </subcellularLocation>
</comment>
<evidence type="ECO:0000256" key="4">
    <source>
        <dbReference type="ARBA" id="ARBA00022692"/>
    </source>
</evidence>
<dbReference type="GO" id="GO:0046930">
    <property type="term" value="C:pore complex"/>
    <property type="evidence" value="ECO:0007669"/>
    <property type="project" value="UniProtKB-KW"/>
</dbReference>
<gene>
    <name evidence="11" type="ORF">EDC90_10017</name>
</gene>
<keyword evidence="12" id="KW-1185">Reference proteome</keyword>
<organism evidence="11 12">
    <name type="scientific">Martelella mediterranea</name>
    <dbReference type="NCBI Taxonomy" id="293089"/>
    <lineage>
        <taxon>Bacteria</taxon>
        <taxon>Pseudomonadati</taxon>
        <taxon>Pseudomonadota</taxon>
        <taxon>Alphaproteobacteria</taxon>
        <taxon>Hyphomicrobiales</taxon>
        <taxon>Aurantimonadaceae</taxon>
        <taxon>Martelella</taxon>
    </lineage>
</organism>
<evidence type="ECO:0000256" key="2">
    <source>
        <dbReference type="ARBA" id="ARBA00022448"/>
    </source>
</evidence>
<comment type="function">
    <text evidence="10">Forms passive diffusion pores that allow small molecular weight hydrophilic materials across the outer membrane.</text>
</comment>
<evidence type="ECO:0000313" key="11">
    <source>
        <dbReference type="EMBL" id="TCT44870.1"/>
    </source>
</evidence>
<reference evidence="11 12" key="1">
    <citation type="submission" date="2019-03" db="EMBL/GenBank/DDBJ databases">
        <title>Freshwater and sediment microbial communities from various areas in North America, analyzing microbe dynamics in response to fracking.</title>
        <authorList>
            <person name="Lamendella R."/>
        </authorList>
    </citation>
    <scope>NUCLEOTIDE SEQUENCE [LARGE SCALE GENOMIC DNA]</scope>
    <source>
        <strain evidence="11 12">175.2</strain>
    </source>
</reference>
<dbReference type="Proteomes" id="UP000295097">
    <property type="component" value="Unassembled WGS sequence"/>
</dbReference>
<keyword evidence="4 10" id="KW-0812">Transmembrane</keyword>
<dbReference type="GO" id="GO:0006811">
    <property type="term" value="P:monoatomic ion transport"/>
    <property type="evidence" value="ECO:0007669"/>
    <property type="project" value="UniProtKB-KW"/>
</dbReference>
<accession>A0A4R3NY58</accession>
<dbReference type="EMBL" id="SMAR01000001">
    <property type="protein sequence ID" value="TCT44870.1"/>
    <property type="molecule type" value="Genomic_DNA"/>
</dbReference>
<evidence type="ECO:0000313" key="12">
    <source>
        <dbReference type="Proteomes" id="UP000295097"/>
    </source>
</evidence>
<dbReference type="Pfam" id="PF02530">
    <property type="entry name" value="Porin_2"/>
    <property type="match status" value="1"/>
</dbReference>
<evidence type="ECO:0000256" key="10">
    <source>
        <dbReference type="RuleBase" id="RU364005"/>
    </source>
</evidence>
<feature type="signal peptide" evidence="10">
    <location>
        <begin position="1"/>
        <end position="23"/>
    </location>
</feature>
<proteinExistence type="inferred from homology"/>
<dbReference type="GO" id="GO:0009279">
    <property type="term" value="C:cell outer membrane"/>
    <property type="evidence" value="ECO:0007669"/>
    <property type="project" value="UniProtKB-SubCell"/>
</dbReference>
<comment type="domain">
    <text evidence="10">Consists of 16-stranded beta-barrel sheets, with large surface-exposed loops, that form a transmembrane pore at the center of each barrel. The pore is partially ocluded by a peptide loop that folds into the pore lumen.</text>
</comment>
<evidence type="ECO:0000256" key="6">
    <source>
        <dbReference type="ARBA" id="ARBA00023065"/>
    </source>
</evidence>
<keyword evidence="2 10" id="KW-0813">Transport</keyword>
<evidence type="ECO:0000256" key="3">
    <source>
        <dbReference type="ARBA" id="ARBA00022452"/>
    </source>
</evidence>
<dbReference type="GO" id="GO:0015288">
    <property type="term" value="F:porin activity"/>
    <property type="evidence" value="ECO:0007669"/>
    <property type="project" value="UniProtKB-KW"/>
</dbReference>
<keyword evidence="9 10" id="KW-0998">Cell outer membrane</keyword>
<dbReference type="RefSeq" id="WP_165972692.1">
    <property type="nucleotide sequence ID" value="NZ_SMAR01000001.1"/>
</dbReference>